<keyword evidence="1" id="KW-0479">Metal-binding</keyword>
<dbReference type="GO" id="GO:0008777">
    <property type="term" value="F:acetylornithine deacetylase activity"/>
    <property type="evidence" value="ECO:0007669"/>
    <property type="project" value="UniProtKB-EC"/>
</dbReference>
<protein>
    <submittedName>
        <fullName evidence="5">Acetylornithine deacetylase</fullName>
        <ecNumber evidence="5">3.5.1.16</ecNumber>
    </submittedName>
</protein>
<dbReference type="Gene3D" id="3.30.70.360">
    <property type="match status" value="1"/>
</dbReference>
<dbReference type="PANTHER" id="PTHR43808:SF31">
    <property type="entry name" value="N-ACETYL-L-CITRULLINE DEACETYLASE"/>
    <property type="match status" value="1"/>
</dbReference>
<evidence type="ECO:0000259" key="4">
    <source>
        <dbReference type="Pfam" id="PF07687"/>
    </source>
</evidence>
<organism evidence="5 6">
    <name type="scientific">Microvirga terrestris</name>
    <dbReference type="NCBI Taxonomy" id="2791024"/>
    <lineage>
        <taxon>Bacteria</taxon>
        <taxon>Pseudomonadati</taxon>
        <taxon>Pseudomonadota</taxon>
        <taxon>Alphaproteobacteria</taxon>
        <taxon>Hyphomicrobiales</taxon>
        <taxon>Methylobacteriaceae</taxon>
        <taxon>Microvirga</taxon>
    </lineage>
</organism>
<dbReference type="SUPFAM" id="SSF55031">
    <property type="entry name" value="Bacterial exopeptidase dimerisation domain"/>
    <property type="match status" value="1"/>
</dbReference>
<dbReference type="SUPFAM" id="SSF53187">
    <property type="entry name" value="Zn-dependent exopeptidases"/>
    <property type="match status" value="1"/>
</dbReference>
<reference evidence="5 6" key="1">
    <citation type="submission" date="2020-11" db="EMBL/GenBank/DDBJ databases">
        <authorList>
            <person name="Kim M.K."/>
        </authorList>
    </citation>
    <scope>NUCLEOTIDE SEQUENCE [LARGE SCALE GENOMIC DNA]</scope>
    <source>
        <strain evidence="5 6">BT290</strain>
    </source>
</reference>
<evidence type="ECO:0000313" key="5">
    <source>
        <dbReference type="EMBL" id="MBF9198151.1"/>
    </source>
</evidence>
<feature type="domain" description="Peptidase M20 dimerisation" evidence="4">
    <location>
        <begin position="182"/>
        <end position="292"/>
    </location>
</feature>
<dbReference type="NCBIfam" id="TIGR01892">
    <property type="entry name" value="AcOrn-deacetyl"/>
    <property type="match status" value="1"/>
</dbReference>
<proteinExistence type="predicted"/>
<dbReference type="Pfam" id="PF01546">
    <property type="entry name" value="Peptidase_M20"/>
    <property type="match status" value="1"/>
</dbReference>
<comment type="caution">
    <text evidence="5">The sequence shown here is derived from an EMBL/GenBank/DDBJ whole genome shotgun (WGS) entry which is preliminary data.</text>
</comment>
<dbReference type="Gene3D" id="3.40.630.10">
    <property type="entry name" value="Zn peptidases"/>
    <property type="match status" value="1"/>
</dbReference>
<dbReference type="Proteomes" id="UP000611708">
    <property type="component" value="Unassembled WGS sequence"/>
</dbReference>
<gene>
    <name evidence="5" type="primary">argE</name>
    <name evidence="5" type="ORF">I2H36_19130</name>
</gene>
<dbReference type="EMBL" id="JADQDN010000017">
    <property type="protein sequence ID" value="MBF9198151.1"/>
    <property type="molecule type" value="Genomic_DNA"/>
</dbReference>
<name>A0ABS0HY09_9HYPH</name>
<evidence type="ECO:0000256" key="3">
    <source>
        <dbReference type="ARBA" id="ARBA00023285"/>
    </source>
</evidence>
<dbReference type="CDD" id="cd03894">
    <property type="entry name" value="M20_ArgE"/>
    <property type="match status" value="1"/>
</dbReference>
<dbReference type="PANTHER" id="PTHR43808">
    <property type="entry name" value="ACETYLORNITHINE DEACETYLASE"/>
    <property type="match status" value="1"/>
</dbReference>
<evidence type="ECO:0000256" key="1">
    <source>
        <dbReference type="ARBA" id="ARBA00022723"/>
    </source>
</evidence>
<dbReference type="NCBIfam" id="NF005710">
    <property type="entry name" value="PRK07522.1"/>
    <property type="match status" value="1"/>
</dbReference>
<dbReference type="EC" id="3.5.1.16" evidence="5"/>
<keyword evidence="2 5" id="KW-0378">Hydrolase</keyword>
<evidence type="ECO:0000256" key="2">
    <source>
        <dbReference type="ARBA" id="ARBA00022801"/>
    </source>
</evidence>
<dbReference type="InterPro" id="IPR002933">
    <property type="entry name" value="Peptidase_M20"/>
</dbReference>
<dbReference type="InterPro" id="IPR010169">
    <property type="entry name" value="AcOrn-deacetyl"/>
</dbReference>
<dbReference type="Pfam" id="PF07687">
    <property type="entry name" value="M20_dimer"/>
    <property type="match status" value="1"/>
</dbReference>
<dbReference type="InterPro" id="IPR036264">
    <property type="entry name" value="Bact_exopeptidase_dim_dom"/>
</dbReference>
<dbReference type="RefSeq" id="WP_196265501.1">
    <property type="nucleotide sequence ID" value="NZ_JADQDN010000017.1"/>
</dbReference>
<dbReference type="InterPro" id="IPR011650">
    <property type="entry name" value="Peptidase_M20_dimer"/>
</dbReference>
<accession>A0ABS0HY09</accession>
<dbReference type="InterPro" id="IPR050072">
    <property type="entry name" value="Peptidase_M20A"/>
</dbReference>
<evidence type="ECO:0000313" key="6">
    <source>
        <dbReference type="Proteomes" id="UP000611708"/>
    </source>
</evidence>
<sequence>MLTPFLGRSTTCPLSPREMLARLVAFPTVSTSSNLDIINFCRDWLNSHGVESTLVMSPDGDKANLYATIGPQVEGGIVFSGHTDVVPVEGQNWTTDPWTLTEKNGRLYGRGSADMKGFDALVLALVPEMVKGPLKRPVHIALSYDEEIACRGAPSMVAAMARSLPKPAAVIVGEPTRYAVVTGHKASVQLRTQVTGYAVHSSRIDQGVSAVMNAARLIAWHEDVMDENRRQADPANPFEPPYTTLHCGMVAGGNAANVVSSSAWFFSDIRAIPTESPRDYLDRYEAYIREVVEPRMKAIRPESGVAVELIAEVPGLRPETDGDAERLMRRFTGDNGTHVVSYGTEAGIFQRAGWSTVVCGPGDIAQAHQPDEYIEISELEAGERLLRRIIGELCA</sequence>
<keyword evidence="3" id="KW-0170">Cobalt</keyword>
<keyword evidence="6" id="KW-1185">Reference proteome</keyword>